<protein>
    <submittedName>
        <fullName evidence="1">Major capsid protein</fullName>
    </submittedName>
</protein>
<evidence type="ECO:0000313" key="1">
    <source>
        <dbReference type="EMBL" id="AAP42315.1"/>
    </source>
</evidence>
<dbReference type="KEGG" id="vg:1489941"/>
<dbReference type="RefSeq" id="NP_852022.1">
    <property type="nucleotide sequence ID" value="NC_004814.1"/>
</dbReference>
<dbReference type="Proteomes" id="UP000001773">
    <property type="component" value="Segment"/>
</dbReference>
<reference evidence="1 2" key="1">
    <citation type="journal article" date="2003" name="J. Bacteriol.">
        <title>Genomic sequence of C1, the first streptococcal phage.</title>
        <authorList>
            <person name="Nelson D."/>
            <person name="Schuch R."/>
            <person name="Zhu S."/>
            <person name="Tscherne D.M."/>
            <person name="Fischetti V.A."/>
        </authorList>
    </citation>
    <scope>NUCLEOTIDE SEQUENCE</scope>
</reference>
<organism evidence="1 2">
    <name type="scientific">Streptococcus phage C1</name>
    <dbReference type="NCBI Taxonomy" id="2907838"/>
    <lineage>
        <taxon>Viruses</taxon>
        <taxon>Duplodnaviria</taxon>
        <taxon>Heunggongvirae</taxon>
        <taxon>Uroviricota</taxon>
        <taxon>Caudoviricetes</taxon>
        <taxon>Rountreeviridae</taxon>
        <taxon>Fischettivirus</taxon>
        <taxon>Fischettivirus C1</taxon>
    </lineage>
</organism>
<sequence>MADETTNVAGAIVASLNDFNADNGKSWTFGTNWNAVGTDFETYTNQYLFPKLNETLIVETAAGNRLDWLAKEIDFIGQYSEEYVILDTVPVELDLSKSAQLMLERNYPKIASKLYGAGILKKLKFTLNDNIQRQQFATLGDATKFAVQVYKKKIADINISEEQELKAIIMDYTSHIADVREVESGATMQQFINKVYTAILNLQNNSAKHNEAAQASGGAVGRFTTNTKLKDMLIVTTDEMKVEILNSFLANTFHAEGLDITSQIISFEDLGGVYKAAEDITVDATIQGVMAAMGDYQVKAGDVIPAGTVFTYEIPAEALGDQADALVEVKPDSDEFVAIFDVRSIRYKRYTRNMLKAPFYNGEFDEVTHWIHYYSMKAISPFYNKVVIKRAN</sequence>
<dbReference type="Pfam" id="PF25622">
    <property type="entry name" value="Phi29_MCP"/>
    <property type="match status" value="1"/>
</dbReference>
<name>Q7Y3E6_BPSC1</name>
<proteinExistence type="predicted"/>
<evidence type="ECO:0000313" key="2">
    <source>
        <dbReference type="Proteomes" id="UP000001773"/>
    </source>
</evidence>
<accession>Q7Y3E6</accession>
<dbReference type="EMBL" id="AY212251">
    <property type="protein sequence ID" value="AAP42315.1"/>
    <property type="molecule type" value="Genomic_DNA"/>
</dbReference>
<reference evidence="1 2" key="2">
    <citation type="journal article" date="2006" name="Proc. Natl. Acad. Sci. U.S.A.">
        <title>PlyC: a multimeric bacteriophage lysin.</title>
        <authorList>
            <person name="Nelson D."/>
            <person name="Schuch R."/>
            <person name="Chahales P."/>
            <person name="Zhu S."/>
            <person name="Fischetti V.A."/>
        </authorList>
    </citation>
    <scope>NUCLEOTIDE SEQUENCE [LARGE SCALE GENOMIC DNA]</scope>
</reference>
<gene>
    <name evidence="1" type="primary">orf16</name>
</gene>
<dbReference type="OrthoDB" id="2742at10239"/>
<keyword evidence="2" id="KW-1185">Reference proteome</keyword>
<dbReference type="GeneID" id="1489941"/>